<evidence type="ECO:0000313" key="2">
    <source>
        <dbReference type="EMBL" id="CAG5079941.1"/>
    </source>
</evidence>
<organism evidence="2 3">
    <name type="scientific">Parvicella tangerina</name>
    <dbReference type="NCBI Taxonomy" id="2829795"/>
    <lineage>
        <taxon>Bacteria</taxon>
        <taxon>Pseudomonadati</taxon>
        <taxon>Bacteroidota</taxon>
        <taxon>Flavobacteriia</taxon>
        <taxon>Flavobacteriales</taxon>
        <taxon>Parvicellaceae</taxon>
        <taxon>Parvicella</taxon>
    </lineage>
</organism>
<gene>
    <name evidence="2" type="ORF">CRYO30217_01127</name>
</gene>
<dbReference type="KEGG" id="ptan:CRYO30217_01127"/>
<dbReference type="EMBL" id="OU015584">
    <property type="protein sequence ID" value="CAG5079941.1"/>
    <property type="molecule type" value="Genomic_DNA"/>
</dbReference>
<dbReference type="RefSeq" id="WP_258541343.1">
    <property type="nucleotide sequence ID" value="NZ_OU015584.1"/>
</dbReference>
<dbReference type="AlphaFoldDB" id="A0A916JLU5"/>
<feature type="signal peptide" evidence="1">
    <location>
        <begin position="1"/>
        <end position="19"/>
    </location>
</feature>
<evidence type="ECO:0000313" key="3">
    <source>
        <dbReference type="Proteomes" id="UP000683507"/>
    </source>
</evidence>
<accession>A0A916JLU5</accession>
<feature type="chain" id="PRO_5038001526" description="Lipoprotein" evidence="1">
    <location>
        <begin position="20"/>
        <end position="301"/>
    </location>
</feature>
<name>A0A916JLU5_9FLAO</name>
<dbReference type="PROSITE" id="PS51257">
    <property type="entry name" value="PROKAR_LIPOPROTEIN"/>
    <property type="match status" value="1"/>
</dbReference>
<dbReference type="Proteomes" id="UP000683507">
    <property type="component" value="Chromosome"/>
</dbReference>
<reference evidence="2" key="1">
    <citation type="submission" date="2021-04" db="EMBL/GenBank/DDBJ databases">
        <authorList>
            <person name="Rodrigo-Torres L."/>
            <person name="Arahal R. D."/>
            <person name="Lucena T."/>
        </authorList>
    </citation>
    <scope>NUCLEOTIDE SEQUENCE</scope>
    <source>
        <strain evidence="2">AS29M-1</strain>
    </source>
</reference>
<evidence type="ECO:0000256" key="1">
    <source>
        <dbReference type="SAM" id="SignalP"/>
    </source>
</evidence>
<keyword evidence="1" id="KW-0732">Signal</keyword>
<proteinExistence type="predicted"/>
<evidence type="ECO:0008006" key="4">
    <source>
        <dbReference type="Google" id="ProtNLM"/>
    </source>
</evidence>
<keyword evidence="3" id="KW-1185">Reference proteome</keyword>
<sequence length="301" mass="32856">MKRNFRFLSALTITALSLAAVSCGDSETNDPDKVGPKPVVTIDSNNTGIINIGGQVFVIPSPIQTADLISKTNAPFDSDLLNPTENASGYSDYFKKALNMGIYGADLGYLAVYNMTDKTTAYLKAVRGLADDIGLGNAFNDELAKKISESLGDEGKMLELVSEAYKTADDYLKENKKDDVASLVIVGGWLESLNFACGAAEATGNQEIIERIADQKNVLKTILAMLKQYRDNEDYDDLAVELEDLQSLFDGITYTYEFVEPVTNEGEKKTTISCKHDVSITKEQVAEISALVKSIRNDIIE</sequence>
<protein>
    <recommendedName>
        <fullName evidence="4">Lipoprotein</fullName>
    </recommendedName>
</protein>